<protein>
    <submittedName>
        <fullName evidence="2">Uncharacterized protein</fullName>
    </submittedName>
</protein>
<gene>
    <name evidence="2" type="ORF">C8A01DRAFT_48216</name>
</gene>
<organism evidence="2 3">
    <name type="scientific">Parachaetomium inaequale</name>
    <dbReference type="NCBI Taxonomy" id="2588326"/>
    <lineage>
        <taxon>Eukaryota</taxon>
        <taxon>Fungi</taxon>
        <taxon>Dikarya</taxon>
        <taxon>Ascomycota</taxon>
        <taxon>Pezizomycotina</taxon>
        <taxon>Sordariomycetes</taxon>
        <taxon>Sordariomycetidae</taxon>
        <taxon>Sordariales</taxon>
        <taxon>Chaetomiaceae</taxon>
        <taxon>Parachaetomium</taxon>
    </lineage>
</organism>
<feature type="region of interest" description="Disordered" evidence="1">
    <location>
        <begin position="68"/>
        <end position="229"/>
    </location>
</feature>
<evidence type="ECO:0000256" key="1">
    <source>
        <dbReference type="SAM" id="MobiDB-lite"/>
    </source>
</evidence>
<feature type="region of interest" description="Disordered" evidence="1">
    <location>
        <begin position="1"/>
        <end position="20"/>
    </location>
</feature>
<name>A0AAN6PFS6_9PEZI</name>
<dbReference type="Proteomes" id="UP001303115">
    <property type="component" value="Unassembled WGS sequence"/>
</dbReference>
<proteinExistence type="predicted"/>
<reference evidence="3" key="1">
    <citation type="journal article" date="2023" name="Mol. Phylogenet. Evol.">
        <title>Genome-scale phylogeny and comparative genomics of the fungal order Sordariales.</title>
        <authorList>
            <person name="Hensen N."/>
            <person name="Bonometti L."/>
            <person name="Westerberg I."/>
            <person name="Brannstrom I.O."/>
            <person name="Guillou S."/>
            <person name="Cros-Aarteil S."/>
            <person name="Calhoun S."/>
            <person name="Haridas S."/>
            <person name="Kuo A."/>
            <person name="Mondo S."/>
            <person name="Pangilinan J."/>
            <person name="Riley R."/>
            <person name="LaButti K."/>
            <person name="Andreopoulos B."/>
            <person name="Lipzen A."/>
            <person name="Chen C."/>
            <person name="Yan M."/>
            <person name="Daum C."/>
            <person name="Ng V."/>
            <person name="Clum A."/>
            <person name="Steindorff A."/>
            <person name="Ohm R.A."/>
            <person name="Martin F."/>
            <person name="Silar P."/>
            <person name="Natvig D.O."/>
            <person name="Lalanne C."/>
            <person name="Gautier V."/>
            <person name="Ament-Velasquez S.L."/>
            <person name="Kruys A."/>
            <person name="Hutchinson M.I."/>
            <person name="Powell A.J."/>
            <person name="Barry K."/>
            <person name="Miller A.N."/>
            <person name="Grigoriev I.V."/>
            <person name="Debuchy R."/>
            <person name="Gladieux P."/>
            <person name="Hiltunen Thoren M."/>
            <person name="Johannesson H."/>
        </authorList>
    </citation>
    <scope>NUCLEOTIDE SEQUENCE [LARGE SCALE GENOMIC DNA]</scope>
    <source>
        <strain evidence="3">CBS 284.82</strain>
    </source>
</reference>
<sequence>MTDEELDREWKPNGRRPQSTVAQMFSQELMDIFRIDNSVADLDEKVDKRKQQITSQTTELEALEARIREMEMRLKGQAPNSGPSTSASTKANDPNAPPPPPAKDHPADQNRAREQQQQKYAGSRPGTARQGQPAVPGALPPTPAGSEGEFEPSVVCPSRVAVAPRPPGTQAQSRTGAPKPGAGVYPSARANELPVPGGDADSVKSLSDSASFADYVIVPEPDGDRERDA</sequence>
<accession>A0AAN6PFS6</accession>
<evidence type="ECO:0000313" key="3">
    <source>
        <dbReference type="Proteomes" id="UP001303115"/>
    </source>
</evidence>
<comment type="caution">
    <text evidence="2">The sequence shown here is derived from an EMBL/GenBank/DDBJ whole genome shotgun (WGS) entry which is preliminary data.</text>
</comment>
<dbReference type="AlphaFoldDB" id="A0AAN6PFS6"/>
<feature type="compositionally biased region" description="Basic and acidic residues" evidence="1">
    <location>
        <begin position="102"/>
        <end position="116"/>
    </location>
</feature>
<evidence type="ECO:0000313" key="2">
    <source>
        <dbReference type="EMBL" id="KAK4038159.1"/>
    </source>
</evidence>
<keyword evidence="3" id="KW-1185">Reference proteome</keyword>
<feature type="compositionally biased region" description="Polar residues" evidence="1">
    <location>
        <begin position="78"/>
        <end position="89"/>
    </location>
</feature>
<dbReference type="EMBL" id="MU854438">
    <property type="protein sequence ID" value="KAK4038159.1"/>
    <property type="molecule type" value="Genomic_DNA"/>
</dbReference>